<dbReference type="PATRIC" id="fig|1232683.4.peg.4028"/>
<feature type="domain" description="FIST" evidence="1">
    <location>
        <begin position="35"/>
        <end position="236"/>
    </location>
</feature>
<dbReference type="InterPro" id="IPR013702">
    <property type="entry name" value="FIST_domain_N"/>
</dbReference>
<dbReference type="InterPro" id="IPR019494">
    <property type="entry name" value="FIST_C"/>
</dbReference>
<gene>
    <name evidence="3" type="ORF">ADIMK_4093</name>
</gene>
<comment type="caution">
    <text evidence="3">The sequence shown here is derived from an EMBL/GenBank/DDBJ whole genome shotgun (WGS) entry which is preliminary data.</text>
</comment>
<dbReference type="Pfam" id="PF08495">
    <property type="entry name" value="FIST"/>
    <property type="match status" value="1"/>
</dbReference>
<evidence type="ECO:0000313" key="3">
    <source>
        <dbReference type="EMBL" id="KEA61946.1"/>
    </source>
</evidence>
<protein>
    <recommendedName>
        <fullName evidence="5">GfdT protein</fullName>
    </recommendedName>
</protein>
<dbReference type="SMART" id="SM00897">
    <property type="entry name" value="FIST"/>
    <property type="match status" value="1"/>
</dbReference>
<dbReference type="STRING" id="1232683.ADIMK_4093"/>
<dbReference type="Pfam" id="PF10442">
    <property type="entry name" value="FIST_C"/>
    <property type="match status" value="1"/>
</dbReference>
<dbReference type="EMBL" id="JMQN01000059">
    <property type="protein sequence ID" value="KEA61946.1"/>
    <property type="molecule type" value="Genomic_DNA"/>
</dbReference>
<evidence type="ECO:0000313" key="4">
    <source>
        <dbReference type="Proteomes" id="UP000028252"/>
    </source>
</evidence>
<feature type="domain" description="FIST C-domain" evidence="2">
    <location>
        <begin position="237"/>
        <end position="367"/>
    </location>
</feature>
<dbReference type="RefSeq" id="WP_036192119.1">
    <property type="nucleotide sequence ID" value="NZ_JMQN01000059.1"/>
</dbReference>
<dbReference type="PANTHER" id="PTHR40252:SF2">
    <property type="entry name" value="BLR0328 PROTEIN"/>
    <property type="match status" value="1"/>
</dbReference>
<dbReference type="eggNOG" id="COG3287">
    <property type="taxonomic scope" value="Bacteria"/>
</dbReference>
<keyword evidence="4" id="KW-1185">Reference proteome</keyword>
<evidence type="ECO:0008006" key="5">
    <source>
        <dbReference type="Google" id="ProtNLM"/>
    </source>
</evidence>
<sequence>MNAPLIKEPVLTAVSRHQDPERAAQELAQSLRHPDLGFVLFFCSAEYPLERLSVELDKAFDGVEVAGCTTAGEVTPQGYERESITAIGFDRNLFAIDVALIESLEGFSLADAQKLVDGLVNACREDRVAPIKGHSFALTLLDGLSSQEEMVLMTLNAALGSIPQFGGSAGDDIHLTNTHVYHRGRFYTQAAVVIMVSTPLDFEVFTTHHMHALDEKLVVTAADPGARTVYELNAVPAAEEYARTVGIPVDKLDNQVFAFKPLAVRIGNEHYVRSIQRVNEDGSLTFYCAVENGIVLTAMRPGSMIDNLSARFNHIESEMGEPLITIGCDCFLRRLELEYCGQAEEMSRFLQQHRVIGFNTYGEQYDGMHINQTFTGVVIGRNNRHG</sequence>
<dbReference type="OrthoDB" id="9807948at2"/>
<reference evidence="3 4" key="1">
    <citation type="submission" date="2014-04" db="EMBL/GenBank/DDBJ databases">
        <title>Marinobacterium kochiensis sp. nov., isolated from sediment sample collected from Kochi backwaters in Kerala, India.</title>
        <authorList>
            <person name="Singh A."/>
            <person name="Pinnaka A.K."/>
        </authorList>
    </citation>
    <scope>NUCLEOTIDE SEQUENCE [LARGE SCALE GENOMIC DNA]</scope>
    <source>
        <strain evidence="3 4">AK27</strain>
    </source>
</reference>
<proteinExistence type="predicted"/>
<dbReference type="SMART" id="SM01204">
    <property type="entry name" value="FIST_C"/>
    <property type="match status" value="1"/>
</dbReference>
<dbReference type="NCBIfam" id="NF041558">
    <property type="entry name" value="NosP"/>
    <property type="match status" value="1"/>
</dbReference>
<dbReference type="AlphaFoldDB" id="A0A081FTU1"/>
<dbReference type="PANTHER" id="PTHR40252">
    <property type="entry name" value="BLR0328 PROTEIN"/>
    <property type="match status" value="1"/>
</dbReference>
<evidence type="ECO:0000259" key="2">
    <source>
        <dbReference type="SMART" id="SM01204"/>
    </source>
</evidence>
<evidence type="ECO:0000259" key="1">
    <source>
        <dbReference type="SMART" id="SM00897"/>
    </source>
</evidence>
<accession>A0A081FTU1</accession>
<name>A0A081FTU1_9GAMM</name>
<organism evidence="3 4">
    <name type="scientific">Marinobacterium lacunae</name>
    <dbReference type="NCBI Taxonomy" id="1232683"/>
    <lineage>
        <taxon>Bacteria</taxon>
        <taxon>Pseudomonadati</taxon>
        <taxon>Pseudomonadota</taxon>
        <taxon>Gammaproteobacteria</taxon>
        <taxon>Oceanospirillales</taxon>
        <taxon>Oceanospirillaceae</taxon>
        <taxon>Marinobacterium</taxon>
    </lineage>
</organism>
<dbReference type="Proteomes" id="UP000028252">
    <property type="component" value="Unassembled WGS sequence"/>
</dbReference>